<dbReference type="PANTHER" id="PTHR47506:SF6">
    <property type="entry name" value="HTH-TYPE TRANSCRIPTIONAL REPRESSOR NEMR"/>
    <property type="match status" value="1"/>
</dbReference>
<evidence type="ECO:0000313" key="7">
    <source>
        <dbReference type="EMBL" id="TCU83046.1"/>
    </source>
</evidence>
<dbReference type="EMBL" id="UGHR01000006">
    <property type="protein sequence ID" value="STR45869.1"/>
    <property type="molecule type" value="Genomic_DNA"/>
</dbReference>
<evidence type="ECO:0000313" key="9">
    <source>
        <dbReference type="Proteomes" id="UP000295794"/>
    </source>
</evidence>
<gene>
    <name evidence="6" type="primary">nemR</name>
    <name evidence="7" type="ORF">EV682_113107</name>
    <name evidence="6" type="ORF">NCTC11159_04461</name>
</gene>
<dbReference type="SUPFAM" id="SSF46689">
    <property type="entry name" value="Homeodomain-like"/>
    <property type="match status" value="1"/>
</dbReference>
<keyword evidence="1" id="KW-0805">Transcription regulation</keyword>
<keyword evidence="9" id="KW-1185">Reference proteome</keyword>
<feature type="DNA-binding region" description="H-T-H motif" evidence="4">
    <location>
        <begin position="30"/>
        <end position="49"/>
    </location>
</feature>
<proteinExistence type="predicted"/>
<keyword evidence="3" id="KW-0804">Transcription</keyword>
<protein>
    <submittedName>
        <fullName evidence="6">HTH-type transcriptional repressor nemR</fullName>
    </submittedName>
    <submittedName>
        <fullName evidence="7">TetR family transcriptional regulator</fullName>
    </submittedName>
</protein>
<evidence type="ECO:0000313" key="6">
    <source>
        <dbReference type="EMBL" id="STR45869.1"/>
    </source>
</evidence>
<dbReference type="InterPro" id="IPR009057">
    <property type="entry name" value="Homeodomain-like_sf"/>
</dbReference>
<dbReference type="SUPFAM" id="SSF48498">
    <property type="entry name" value="Tetracyclin repressor-like, C-terminal domain"/>
    <property type="match status" value="1"/>
</dbReference>
<dbReference type="Pfam" id="PF16925">
    <property type="entry name" value="TetR_C_13"/>
    <property type="match status" value="1"/>
</dbReference>
<dbReference type="InterPro" id="IPR036271">
    <property type="entry name" value="Tet_transcr_reg_TetR-rel_C_sf"/>
</dbReference>
<dbReference type="InterPro" id="IPR001647">
    <property type="entry name" value="HTH_TetR"/>
</dbReference>
<dbReference type="Pfam" id="PF00440">
    <property type="entry name" value="TetR_N"/>
    <property type="match status" value="1"/>
</dbReference>
<reference evidence="7 9" key="2">
    <citation type="submission" date="2019-03" db="EMBL/GenBank/DDBJ databases">
        <title>Genomic Encyclopedia of Type Strains, Phase IV (KMG-IV): sequencing the most valuable type-strain genomes for metagenomic binning, comparative biology and taxonomic classification.</title>
        <authorList>
            <person name="Goeker M."/>
        </authorList>
    </citation>
    <scope>NUCLEOTIDE SEQUENCE [LARGE SCALE GENOMIC DNA]</scope>
    <source>
        <strain evidence="7 9">DSM 3764</strain>
    </source>
</reference>
<dbReference type="PANTHER" id="PTHR47506">
    <property type="entry name" value="TRANSCRIPTIONAL REGULATORY PROTEIN"/>
    <property type="match status" value="1"/>
</dbReference>
<feature type="domain" description="HTH tetR-type" evidence="5">
    <location>
        <begin position="7"/>
        <end position="67"/>
    </location>
</feature>
<dbReference type="OrthoDB" id="9809772at2"/>
<dbReference type="Proteomes" id="UP000295794">
    <property type="component" value="Unassembled WGS sequence"/>
</dbReference>
<dbReference type="PROSITE" id="PS50977">
    <property type="entry name" value="HTH_TETR_2"/>
    <property type="match status" value="1"/>
</dbReference>
<name>A0A377SZE2_9NEIS</name>
<reference evidence="6 8" key="1">
    <citation type="submission" date="2018-06" db="EMBL/GenBank/DDBJ databases">
        <authorList>
            <consortium name="Pathogen Informatics"/>
            <person name="Doyle S."/>
        </authorList>
    </citation>
    <scope>NUCLEOTIDE SEQUENCE [LARGE SCALE GENOMIC DNA]</scope>
    <source>
        <strain evidence="6 8">NCTC11159</strain>
    </source>
</reference>
<accession>A0A377SZE2</accession>
<dbReference type="Proteomes" id="UP000255108">
    <property type="component" value="Unassembled WGS sequence"/>
</dbReference>
<evidence type="ECO:0000256" key="4">
    <source>
        <dbReference type="PROSITE-ProRule" id="PRU00335"/>
    </source>
</evidence>
<keyword evidence="2 4" id="KW-0238">DNA-binding</keyword>
<evidence type="ECO:0000313" key="8">
    <source>
        <dbReference type="Proteomes" id="UP000255108"/>
    </source>
</evidence>
<dbReference type="AlphaFoldDB" id="A0A377SZE2"/>
<organism evidence="6 8">
    <name type="scientific">Iodobacter fluviatilis</name>
    <dbReference type="NCBI Taxonomy" id="537"/>
    <lineage>
        <taxon>Bacteria</taxon>
        <taxon>Pseudomonadati</taxon>
        <taxon>Pseudomonadota</taxon>
        <taxon>Betaproteobacteria</taxon>
        <taxon>Neisseriales</taxon>
        <taxon>Chitinibacteraceae</taxon>
        <taxon>Iodobacter</taxon>
    </lineage>
</organism>
<evidence type="ECO:0000256" key="3">
    <source>
        <dbReference type="ARBA" id="ARBA00023163"/>
    </source>
</evidence>
<dbReference type="RefSeq" id="WP_115230109.1">
    <property type="nucleotide sequence ID" value="NZ_CAWOLO010000013.1"/>
</dbReference>
<dbReference type="GO" id="GO:0003677">
    <property type="term" value="F:DNA binding"/>
    <property type="evidence" value="ECO:0007669"/>
    <property type="project" value="UniProtKB-UniRule"/>
</dbReference>
<evidence type="ECO:0000259" key="5">
    <source>
        <dbReference type="PROSITE" id="PS50977"/>
    </source>
</evidence>
<sequence>MAKKKHEDTREHLLAVGESILKGKGFSAVGLAEILTAAEVPKGSFYHYFPSKEHFGCAVLERYFALYQLGMQALEAEYDCGSERLMHYWRTWLMSQGACSQANQCMVVKLSAEVADLSEPMRQVFKQGTDGVIERLAKWLDEPRCEGAVLPEMSPQAVALMLYQMWLGASLLTKIRQDSSALETAMQTTCHLLGVKDL</sequence>
<evidence type="ECO:0000256" key="2">
    <source>
        <dbReference type="ARBA" id="ARBA00023125"/>
    </source>
</evidence>
<dbReference type="Gene3D" id="1.10.357.10">
    <property type="entry name" value="Tetracycline Repressor, domain 2"/>
    <property type="match status" value="1"/>
</dbReference>
<dbReference type="EMBL" id="SMBT01000013">
    <property type="protein sequence ID" value="TCU83046.1"/>
    <property type="molecule type" value="Genomic_DNA"/>
</dbReference>
<evidence type="ECO:0000256" key="1">
    <source>
        <dbReference type="ARBA" id="ARBA00023015"/>
    </source>
</evidence>
<dbReference type="InterPro" id="IPR011075">
    <property type="entry name" value="TetR_C"/>
</dbReference>